<comment type="caution">
    <text evidence="2">The sequence shown here is derived from an EMBL/GenBank/DDBJ whole genome shotgun (WGS) entry which is preliminary data.</text>
</comment>
<accession>A0A8X7CEB5</accession>
<dbReference type="AlphaFoldDB" id="A0A8X7CEB5"/>
<evidence type="ECO:0000313" key="2">
    <source>
        <dbReference type="EMBL" id="GFY63381.1"/>
    </source>
</evidence>
<evidence type="ECO:0000256" key="1">
    <source>
        <dbReference type="SAM" id="MobiDB-lite"/>
    </source>
</evidence>
<feature type="compositionally biased region" description="Basic and acidic residues" evidence="1">
    <location>
        <begin position="106"/>
        <end position="119"/>
    </location>
</feature>
<organism evidence="2 3">
    <name type="scientific">Trichonephila inaurata madagascariensis</name>
    <dbReference type="NCBI Taxonomy" id="2747483"/>
    <lineage>
        <taxon>Eukaryota</taxon>
        <taxon>Metazoa</taxon>
        <taxon>Ecdysozoa</taxon>
        <taxon>Arthropoda</taxon>
        <taxon>Chelicerata</taxon>
        <taxon>Arachnida</taxon>
        <taxon>Araneae</taxon>
        <taxon>Araneomorphae</taxon>
        <taxon>Entelegynae</taxon>
        <taxon>Araneoidea</taxon>
        <taxon>Nephilidae</taxon>
        <taxon>Trichonephila</taxon>
        <taxon>Trichonephila inaurata</taxon>
    </lineage>
</organism>
<reference evidence="2" key="1">
    <citation type="submission" date="2020-08" db="EMBL/GenBank/DDBJ databases">
        <title>Multicomponent nature underlies the extraordinary mechanical properties of spider dragline silk.</title>
        <authorList>
            <person name="Kono N."/>
            <person name="Nakamura H."/>
            <person name="Mori M."/>
            <person name="Yoshida Y."/>
            <person name="Ohtoshi R."/>
            <person name="Malay A.D."/>
            <person name="Moran D.A.P."/>
            <person name="Tomita M."/>
            <person name="Numata K."/>
            <person name="Arakawa K."/>
        </authorList>
    </citation>
    <scope>NUCLEOTIDE SEQUENCE</scope>
</reference>
<protein>
    <submittedName>
        <fullName evidence="2">Uncharacterized protein</fullName>
    </submittedName>
</protein>
<dbReference type="OrthoDB" id="10480540at2759"/>
<keyword evidence="3" id="KW-1185">Reference proteome</keyword>
<proteinExistence type="predicted"/>
<feature type="region of interest" description="Disordered" evidence="1">
    <location>
        <begin position="92"/>
        <end position="119"/>
    </location>
</feature>
<sequence length="119" mass="13390">MNSIELCEDQSMALCMPIRQKQFVKLGPITDLRRDDLNTFEDVFKSRHGNASKIPLLVKVLLIATANTPPGRQRTPARSHLKHRVASVGKDASRYLGVDTSPNPNRVHEWLDKKNASKC</sequence>
<evidence type="ECO:0000313" key="3">
    <source>
        <dbReference type="Proteomes" id="UP000886998"/>
    </source>
</evidence>
<dbReference type="EMBL" id="BMAV01014752">
    <property type="protein sequence ID" value="GFY63381.1"/>
    <property type="molecule type" value="Genomic_DNA"/>
</dbReference>
<gene>
    <name evidence="2" type="ORF">TNIN_204871</name>
</gene>
<name>A0A8X7CEB5_9ARAC</name>
<dbReference type="Proteomes" id="UP000886998">
    <property type="component" value="Unassembled WGS sequence"/>
</dbReference>